<dbReference type="OrthoDB" id="5287938at2"/>
<dbReference type="EMBL" id="AP019368">
    <property type="protein sequence ID" value="BBH54236.1"/>
    <property type="molecule type" value="Genomic_DNA"/>
</dbReference>
<keyword evidence="4 5" id="KW-0720">Serine protease</keyword>
<dbReference type="AlphaFoldDB" id="A0A4P2VLM0"/>
<dbReference type="Gene3D" id="3.30.750.44">
    <property type="match status" value="1"/>
</dbReference>
<keyword evidence="9" id="KW-1185">Reference proteome</keyword>
<keyword evidence="3 5" id="KW-0378">Hydrolase</keyword>
<dbReference type="InterPro" id="IPR041489">
    <property type="entry name" value="PDZ_6"/>
</dbReference>
<dbReference type="InterPro" id="IPR004447">
    <property type="entry name" value="Peptidase_S41A"/>
</dbReference>
<proteinExistence type="inferred from homology"/>
<dbReference type="KEGG" id="sbf:JCM31447_26960"/>
<reference evidence="8 9" key="1">
    <citation type="submission" date="2018-12" db="EMBL/GenBank/DDBJ databases">
        <title>Rubrispira sanarue gen. nov., sp., nov., a member of the order Silvanigrellales, isolated from a brackish lake in Hamamatsu Japan.</title>
        <authorList>
            <person name="Maejima Y."/>
            <person name="Iino T."/>
            <person name="Muraguchi Y."/>
            <person name="Fukuda K."/>
            <person name="Nojiri H."/>
            <person name="Ohkuma M."/>
            <person name="Moriuchi R."/>
            <person name="Dohra H."/>
            <person name="Kimbara K."/>
            <person name="Shintani M."/>
        </authorList>
    </citation>
    <scope>NUCLEOTIDE SEQUENCE [LARGE SCALE GENOMIC DNA]</scope>
    <source>
        <strain evidence="8 9">RF1110005</strain>
    </source>
</reference>
<evidence type="ECO:0000256" key="3">
    <source>
        <dbReference type="ARBA" id="ARBA00022801"/>
    </source>
</evidence>
<dbReference type="GO" id="GO:0030288">
    <property type="term" value="C:outer membrane-bounded periplasmic space"/>
    <property type="evidence" value="ECO:0007669"/>
    <property type="project" value="TreeGrafter"/>
</dbReference>
<dbReference type="GO" id="GO:0008236">
    <property type="term" value="F:serine-type peptidase activity"/>
    <property type="evidence" value="ECO:0007669"/>
    <property type="project" value="UniProtKB-KW"/>
</dbReference>
<gene>
    <name evidence="8" type="ORF">JCM31447_26960</name>
</gene>
<feature type="chain" id="PRO_5020715395" evidence="6">
    <location>
        <begin position="29"/>
        <end position="475"/>
    </location>
</feature>
<dbReference type="Gene3D" id="3.90.226.10">
    <property type="entry name" value="2-enoyl-CoA Hydratase, Chain A, domain 1"/>
    <property type="match status" value="1"/>
</dbReference>
<evidence type="ECO:0000313" key="9">
    <source>
        <dbReference type="Proteomes" id="UP000291236"/>
    </source>
</evidence>
<dbReference type="PROSITE" id="PS50106">
    <property type="entry name" value="PDZ"/>
    <property type="match status" value="1"/>
</dbReference>
<dbReference type="SUPFAM" id="SSF50156">
    <property type="entry name" value="PDZ domain-like"/>
    <property type="match status" value="1"/>
</dbReference>
<dbReference type="PANTHER" id="PTHR32060:SF30">
    <property type="entry name" value="CARBOXY-TERMINAL PROCESSING PROTEASE CTPA"/>
    <property type="match status" value="1"/>
</dbReference>
<evidence type="ECO:0000256" key="4">
    <source>
        <dbReference type="ARBA" id="ARBA00022825"/>
    </source>
</evidence>
<dbReference type="Proteomes" id="UP000291236">
    <property type="component" value="Chromosome"/>
</dbReference>
<evidence type="ECO:0000256" key="6">
    <source>
        <dbReference type="SAM" id="SignalP"/>
    </source>
</evidence>
<dbReference type="RefSeq" id="WP_130611608.1">
    <property type="nucleotide sequence ID" value="NZ_AP019368.1"/>
</dbReference>
<evidence type="ECO:0000256" key="5">
    <source>
        <dbReference type="RuleBase" id="RU004404"/>
    </source>
</evidence>
<evidence type="ECO:0000313" key="8">
    <source>
        <dbReference type="EMBL" id="BBH54236.1"/>
    </source>
</evidence>
<dbReference type="CDD" id="cd07560">
    <property type="entry name" value="Peptidase_S41_CPP"/>
    <property type="match status" value="1"/>
</dbReference>
<name>A0A4P2VLM0_FLUSA</name>
<dbReference type="InterPro" id="IPR001478">
    <property type="entry name" value="PDZ"/>
</dbReference>
<dbReference type="CDD" id="cd06782">
    <property type="entry name" value="cpPDZ_CPP-like"/>
    <property type="match status" value="1"/>
</dbReference>
<dbReference type="SMART" id="SM00245">
    <property type="entry name" value="TSPc"/>
    <property type="match status" value="1"/>
</dbReference>
<dbReference type="Pfam" id="PF17820">
    <property type="entry name" value="PDZ_6"/>
    <property type="match status" value="1"/>
</dbReference>
<dbReference type="PANTHER" id="PTHR32060">
    <property type="entry name" value="TAIL-SPECIFIC PROTEASE"/>
    <property type="match status" value="1"/>
</dbReference>
<protein>
    <submittedName>
        <fullName evidence="8">S41 family peptidase</fullName>
    </submittedName>
</protein>
<evidence type="ECO:0000256" key="1">
    <source>
        <dbReference type="ARBA" id="ARBA00009179"/>
    </source>
</evidence>
<feature type="signal peptide" evidence="6">
    <location>
        <begin position="1"/>
        <end position="28"/>
    </location>
</feature>
<organism evidence="8 9">
    <name type="scientific">Fluviispira sanaruensis</name>
    <dbReference type="NCBI Taxonomy" id="2493639"/>
    <lineage>
        <taxon>Bacteria</taxon>
        <taxon>Pseudomonadati</taxon>
        <taxon>Bdellovibrionota</taxon>
        <taxon>Oligoflexia</taxon>
        <taxon>Silvanigrellales</taxon>
        <taxon>Silvanigrellaceae</taxon>
        <taxon>Fluviispira</taxon>
    </lineage>
</organism>
<keyword evidence="2 5" id="KW-0645">Protease</keyword>
<keyword evidence="6" id="KW-0732">Signal</keyword>
<dbReference type="GO" id="GO:0004175">
    <property type="term" value="F:endopeptidase activity"/>
    <property type="evidence" value="ECO:0007669"/>
    <property type="project" value="TreeGrafter"/>
</dbReference>
<dbReference type="Gene3D" id="2.30.42.10">
    <property type="match status" value="1"/>
</dbReference>
<dbReference type="NCBIfam" id="TIGR00225">
    <property type="entry name" value="prc"/>
    <property type="match status" value="1"/>
</dbReference>
<comment type="similarity">
    <text evidence="1 5">Belongs to the peptidase S41A family.</text>
</comment>
<dbReference type="SMART" id="SM00228">
    <property type="entry name" value="PDZ"/>
    <property type="match status" value="1"/>
</dbReference>
<dbReference type="InterPro" id="IPR036034">
    <property type="entry name" value="PDZ_sf"/>
</dbReference>
<dbReference type="GO" id="GO:0006508">
    <property type="term" value="P:proteolysis"/>
    <property type="evidence" value="ECO:0007669"/>
    <property type="project" value="UniProtKB-KW"/>
</dbReference>
<feature type="domain" description="PDZ" evidence="7">
    <location>
        <begin position="109"/>
        <end position="179"/>
    </location>
</feature>
<evidence type="ECO:0000256" key="2">
    <source>
        <dbReference type="ARBA" id="ARBA00022670"/>
    </source>
</evidence>
<dbReference type="SUPFAM" id="SSF52096">
    <property type="entry name" value="ClpP/crotonase"/>
    <property type="match status" value="1"/>
</dbReference>
<accession>A0A4P2VLM0</accession>
<sequence length="475" mass="52599">MLKIKRKKINKVLFLFFPQFLININILANSNFAGVTPPPVTNEHIISERAEIENKKYQALEAFSKALNLLESSYVDPSVVNPDVLIEKALKGMTSDLDPHTTYLSQKQYSDFSTDTSGKFGGIGVVVNPAGGKLEVIEVIDNSPAERAGIRAGDFITNVNDIVVNTKNIEEALSKMRGAVGTDLTLEFYTPDKSSKTIITKRVTLEREVIRSNSVVMYQLGTGYIYTKLTIFQEDASEQLSKSIKEFEVKNHGKVKGLILDLRNNPGGLLDQAVRVTNLFIDSGIIVSTIGRDQNKPEDVEYAVKRNSLSYFPMIVLVNEGTASASEIVAGALQDRERAIIMGTQTFGKGSVQNIVPLPNGGALKLTIARYYTPKGRSIQAKGITPDIPLISQSILGKVQQVQSESNIGRARREADLDKHIEAKDQNTIALQNKKEERDTDHWPLSLRDDYQVKSAYMYLKSMGKFTFAMESNGK</sequence>
<dbReference type="Pfam" id="PF03572">
    <property type="entry name" value="Peptidase_S41"/>
    <property type="match status" value="1"/>
</dbReference>
<dbReference type="InterPro" id="IPR005151">
    <property type="entry name" value="Tail-specific_protease"/>
</dbReference>
<dbReference type="GO" id="GO:0007165">
    <property type="term" value="P:signal transduction"/>
    <property type="evidence" value="ECO:0007669"/>
    <property type="project" value="TreeGrafter"/>
</dbReference>
<dbReference type="InterPro" id="IPR029045">
    <property type="entry name" value="ClpP/crotonase-like_dom_sf"/>
</dbReference>
<evidence type="ECO:0000259" key="7">
    <source>
        <dbReference type="PROSITE" id="PS50106"/>
    </source>
</evidence>